<comment type="caution">
    <text evidence="3">The sequence shown here is derived from an EMBL/GenBank/DDBJ whole genome shotgun (WGS) entry which is preliminary data.</text>
</comment>
<dbReference type="Proteomes" id="UP000542742">
    <property type="component" value="Unassembled WGS sequence"/>
</dbReference>
<accession>A0A7W7CPE5</accession>
<feature type="coiled-coil region" evidence="1">
    <location>
        <begin position="36"/>
        <end position="65"/>
    </location>
</feature>
<keyword evidence="2" id="KW-1133">Transmembrane helix</keyword>
<keyword evidence="4" id="KW-1185">Reference proteome</keyword>
<feature type="transmembrane region" description="Helical" evidence="2">
    <location>
        <begin position="6"/>
        <end position="26"/>
    </location>
</feature>
<sequence length="83" mass="8916">MLMWIWIAVVVIALIILLAVGVRLLGKLDGLRRAGLRLQKRQADAAKLQAAAAELQETVLAVQQRAEIAQDHVAALSPGPKKG</sequence>
<evidence type="ECO:0000313" key="4">
    <source>
        <dbReference type="Proteomes" id="UP000542742"/>
    </source>
</evidence>
<keyword evidence="1" id="KW-0175">Coiled coil</keyword>
<keyword evidence="2" id="KW-0812">Transmembrane</keyword>
<name>A0A7W7CPE5_9ACTN</name>
<protein>
    <submittedName>
        <fullName evidence="3">Tfp pilus assembly protein PilN</fullName>
    </submittedName>
</protein>
<proteinExistence type="predicted"/>
<evidence type="ECO:0000256" key="2">
    <source>
        <dbReference type="SAM" id="Phobius"/>
    </source>
</evidence>
<evidence type="ECO:0000256" key="1">
    <source>
        <dbReference type="SAM" id="Coils"/>
    </source>
</evidence>
<organism evidence="3 4">
    <name type="scientific">Paractinoplanes abujensis</name>
    <dbReference type="NCBI Taxonomy" id="882441"/>
    <lineage>
        <taxon>Bacteria</taxon>
        <taxon>Bacillati</taxon>
        <taxon>Actinomycetota</taxon>
        <taxon>Actinomycetes</taxon>
        <taxon>Micromonosporales</taxon>
        <taxon>Micromonosporaceae</taxon>
        <taxon>Paractinoplanes</taxon>
    </lineage>
</organism>
<dbReference type="AlphaFoldDB" id="A0A7W7CPE5"/>
<gene>
    <name evidence="3" type="ORF">BKA14_000993</name>
</gene>
<dbReference type="EMBL" id="JACHMF010000001">
    <property type="protein sequence ID" value="MBB4690845.1"/>
    <property type="molecule type" value="Genomic_DNA"/>
</dbReference>
<keyword evidence="2" id="KW-0472">Membrane</keyword>
<reference evidence="3 4" key="1">
    <citation type="submission" date="2020-08" db="EMBL/GenBank/DDBJ databases">
        <title>Sequencing the genomes of 1000 actinobacteria strains.</title>
        <authorList>
            <person name="Klenk H.-P."/>
        </authorList>
    </citation>
    <scope>NUCLEOTIDE SEQUENCE [LARGE SCALE GENOMIC DNA]</scope>
    <source>
        <strain evidence="3 4">DSM 45518</strain>
    </source>
</reference>
<evidence type="ECO:0000313" key="3">
    <source>
        <dbReference type="EMBL" id="MBB4690845.1"/>
    </source>
</evidence>